<dbReference type="AlphaFoldDB" id="A0A1F4TQ50"/>
<evidence type="ECO:0000313" key="8">
    <source>
        <dbReference type="Proteomes" id="UP000177309"/>
    </source>
</evidence>
<name>A0A1F4TQ50_UNCSA</name>
<dbReference type="GO" id="GO:0005524">
    <property type="term" value="F:ATP binding"/>
    <property type="evidence" value="ECO:0007669"/>
    <property type="project" value="UniProtKB-UniRule"/>
</dbReference>
<keyword evidence="5 6" id="KW-0067">ATP-binding</keyword>
<dbReference type="SUPFAM" id="SSF52540">
    <property type="entry name" value="P-loop containing nucleoside triphosphate hydrolases"/>
    <property type="match status" value="1"/>
</dbReference>
<dbReference type="PROSITE" id="PS00721">
    <property type="entry name" value="FTHFS_1"/>
    <property type="match status" value="1"/>
</dbReference>
<feature type="binding site" evidence="6">
    <location>
        <begin position="65"/>
        <end position="72"/>
    </location>
    <ligand>
        <name>ATP</name>
        <dbReference type="ChEBI" id="CHEBI:30616"/>
    </ligand>
</feature>
<dbReference type="UniPathway" id="UPA00193"/>
<comment type="catalytic activity">
    <reaction evidence="6">
        <text>(6S)-5,6,7,8-tetrahydrofolate + formate + ATP = (6R)-10-formyltetrahydrofolate + ADP + phosphate</text>
        <dbReference type="Rhea" id="RHEA:20221"/>
        <dbReference type="ChEBI" id="CHEBI:15740"/>
        <dbReference type="ChEBI" id="CHEBI:30616"/>
        <dbReference type="ChEBI" id="CHEBI:43474"/>
        <dbReference type="ChEBI" id="CHEBI:57453"/>
        <dbReference type="ChEBI" id="CHEBI:195366"/>
        <dbReference type="ChEBI" id="CHEBI:456216"/>
        <dbReference type="EC" id="6.3.4.3"/>
    </reaction>
</comment>
<dbReference type="Pfam" id="PF01268">
    <property type="entry name" value="FTHFS"/>
    <property type="match status" value="1"/>
</dbReference>
<dbReference type="NCBIfam" id="NF010030">
    <property type="entry name" value="PRK13505.1"/>
    <property type="match status" value="1"/>
</dbReference>
<evidence type="ECO:0000256" key="1">
    <source>
        <dbReference type="ARBA" id="ARBA00004777"/>
    </source>
</evidence>
<evidence type="ECO:0000256" key="5">
    <source>
        <dbReference type="ARBA" id="ARBA00022840"/>
    </source>
</evidence>
<protein>
    <recommendedName>
        <fullName evidence="6">Formate--tetrahydrofolate ligase</fullName>
        <ecNumber evidence="6">6.3.4.3</ecNumber>
    </recommendedName>
    <alternativeName>
        <fullName evidence="6">Formyltetrahydrofolate synthetase</fullName>
        <shortName evidence="6">FHS</shortName>
        <shortName evidence="6">FTHFS</shortName>
    </alternativeName>
</protein>
<dbReference type="GO" id="GO:0035999">
    <property type="term" value="P:tetrahydrofolate interconversion"/>
    <property type="evidence" value="ECO:0007669"/>
    <property type="project" value="UniProtKB-UniRule"/>
</dbReference>
<gene>
    <name evidence="6" type="primary">fhs</name>
    <name evidence="7" type="ORF">A2462_05475</name>
</gene>
<proteinExistence type="inferred from homology"/>
<evidence type="ECO:0000256" key="6">
    <source>
        <dbReference type="HAMAP-Rule" id="MF_01543"/>
    </source>
</evidence>
<dbReference type="Proteomes" id="UP000177309">
    <property type="component" value="Unassembled WGS sequence"/>
</dbReference>
<dbReference type="CDD" id="cd00477">
    <property type="entry name" value="FTHFS"/>
    <property type="match status" value="1"/>
</dbReference>
<comment type="caution">
    <text evidence="7">The sequence shown here is derived from an EMBL/GenBank/DDBJ whole genome shotgun (WGS) entry which is preliminary data.</text>
</comment>
<evidence type="ECO:0000256" key="2">
    <source>
        <dbReference type="ARBA" id="ARBA00022563"/>
    </source>
</evidence>
<dbReference type="EC" id="6.3.4.3" evidence="6"/>
<dbReference type="InterPro" id="IPR020628">
    <property type="entry name" value="Formate_THF_ligase_CS"/>
</dbReference>
<dbReference type="Gene3D" id="3.40.50.300">
    <property type="entry name" value="P-loop containing nucleotide triphosphate hydrolases"/>
    <property type="match status" value="1"/>
</dbReference>
<organism evidence="7 8">
    <name type="scientific">candidate division WOR-1 bacterium RIFOXYC2_FULL_41_25</name>
    <dbReference type="NCBI Taxonomy" id="1802586"/>
    <lineage>
        <taxon>Bacteria</taxon>
        <taxon>Bacillati</taxon>
        <taxon>Saganbacteria</taxon>
    </lineage>
</organism>
<keyword evidence="3 6" id="KW-0436">Ligase</keyword>
<accession>A0A1F4TQ50</accession>
<dbReference type="EMBL" id="MEUI01000012">
    <property type="protein sequence ID" value="OGC34835.1"/>
    <property type="molecule type" value="Genomic_DNA"/>
</dbReference>
<keyword evidence="2 6" id="KW-0554">One-carbon metabolism</keyword>
<evidence type="ECO:0000256" key="4">
    <source>
        <dbReference type="ARBA" id="ARBA00022741"/>
    </source>
</evidence>
<comment type="similarity">
    <text evidence="6">Belongs to the formate--tetrahydrofolate ligase family.</text>
</comment>
<dbReference type="FunFam" id="3.10.410.10:FF:000001">
    <property type="entry name" value="Putative formate--tetrahydrofolate ligase"/>
    <property type="match status" value="1"/>
</dbReference>
<keyword evidence="4 6" id="KW-0547">Nucleotide-binding</keyword>
<dbReference type="InterPro" id="IPR027417">
    <property type="entry name" value="P-loop_NTPase"/>
</dbReference>
<comment type="pathway">
    <text evidence="1 6">One-carbon metabolism; tetrahydrofolate interconversion.</text>
</comment>
<evidence type="ECO:0000256" key="3">
    <source>
        <dbReference type="ARBA" id="ARBA00022598"/>
    </source>
</evidence>
<evidence type="ECO:0000313" key="7">
    <source>
        <dbReference type="EMBL" id="OGC34835.1"/>
    </source>
</evidence>
<dbReference type="HAMAP" id="MF_01543">
    <property type="entry name" value="FTHFS"/>
    <property type="match status" value="1"/>
</dbReference>
<dbReference type="InterPro" id="IPR000559">
    <property type="entry name" value="Formate_THF_ligase"/>
</dbReference>
<reference evidence="7 8" key="1">
    <citation type="journal article" date="2016" name="Nat. Commun.">
        <title>Thousands of microbial genomes shed light on interconnected biogeochemical processes in an aquifer system.</title>
        <authorList>
            <person name="Anantharaman K."/>
            <person name="Brown C.T."/>
            <person name="Hug L.A."/>
            <person name="Sharon I."/>
            <person name="Castelle C.J."/>
            <person name="Probst A.J."/>
            <person name="Thomas B.C."/>
            <person name="Singh A."/>
            <person name="Wilkins M.J."/>
            <person name="Karaoz U."/>
            <person name="Brodie E.L."/>
            <person name="Williams K.H."/>
            <person name="Hubbard S.S."/>
            <person name="Banfield J.F."/>
        </authorList>
    </citation>
    <scope>NUCLEOTIDE SEQUENCE [LARGE SCALE GENOMIC DNA]</scope>
</reference>
<dbReference type="GO" id="GO:0004329">
    <property type="term" value="F:formate-tetrahydrofolate ligase activity"/>
    <property type="evidence" value="ECO:0007669"/>
    <property type="project" value="UniProtKB-UniRule"/>
</dbReference>
<dbReference type="Gene3D" id="3.10.410.10">
    <property type="entry name" value="Formyltetrahydrofolate synthetase, domain 3"/>
    <property type="match status" value="1"/>
</dbReference>
<sequence length="523" mass="56814">MLTDIEIAQKAKPKPIEAIAEKAGLTLSELELHGKYKAKVNLQVLKRLKKKKDGKLILVTTMSPTPQGEGKTTMTIGLAQALQQLGKKSFVCIREPSLGPVMGLKGGAAGGGYSQVLPMDDINLHLTGDMHMITSAHNLLTAMVYNHIHQGNSLRIDPEQVVWKRCMDMNDRHLRGQFEITAASEVMAILCLSKNLEDMKKRLAKIVVAYTKSGLPIRAEDLKAQGAMALLLWHALKPNLVQTLEGGPAFIHGGPFANIAHGCNSLIATQLALKLADYVVTEAGFGSDLGAEKFFNIKCRAGGLKPAAVVLVVTKQAIKVNGYNNIEKHLENVRHFGVPVVIAINRKAKDTDEDVRIIKANCEALFDEVKCVSAEIWAKGGKGGEELAEAVIKLCQHKSKFNYLYPLEVPLKEKIRLIAKKIYGAFGVNFSVEALADLKLLEKSGLTNVPVCIAKTQYSLSDDPKVLGRPENFNITVTRLKPSAGAGFVVAYTGKIMTMPGLPKHPAAENMDVSEDGKITGLF</sequence>
<dbReference type="Gene3D" id="3.30.1510.10">
    <property type="entry name" value="Domain 2, N(10)-formyltetrahydrofolate synthetase"/>
    <property type="match status" value="1"/>
</dbReference>